<keyword evidence="1" id="KW-0812">Transmembrane</keyword>
<feature type="transmembrane region" description="Helical" evidence="1">
    <location>
        <begin position="12"/>
        <end position="30"/>
    </location>
</feature>
<dbReference type="EMBL" id="BLQM01000399">
    <property type="protein sequence ID" value="GMH87711.1"/>
    <property type="molecule type" value="Genomic_DNA"/>
</dbReference>
<comment type="caution">
    <text evidence="2">The sequence shown here is derived from an EMBL/GenBank/DDBJ whole genome shotgun (WGS) entry which is preliminary data.</text>
</comment>
<evidence type="ECO:0000256" key="1">
    <source>
        <dbReference type="SAM" id="Phobius"/>
    </source>
</evidence>
<keyword evidence="1" id="KW-0472">Membrane</keyword>
<dbReference type="Proteomes" id="UP001162640">
    <property type="component" value="Unassembled WGS sequence"/>
</dbReference>
<accession>A0A9W7BBR3</accession>
<gene>
    <name evidence="2" type="ORF">TL16_g10942</name>
</gene>
<evidence type="ECO:0000313" key="3">
    <source>
        <dbReference type="Proteomes" id="UP001162640"/>
    </source>
</evidence>
<sequence length="87" mass="10102">MNLLKPDPSISYSVVLKMYLSCAVLFFFFYGLETYFTTLDDQHWLHENLAVIKGVWVIFVPFLPCVGWAGYMTWVQGKEEGGKKKEE</sequence>
<evidence type="ECO:0000313" key="2">
    <source>
        <dbReference type="EMBL" id="GMH87711.1"/>
    </source>
</evidence>
<protein>
    <submittedName>
        <fullName evidence="2">Uncharacterized protein</fullName>
    </submittedName>
</protein>
<dbReference type="AlphaFoldDB" id="A0A9W7BBR3"/>
<proteinExistence type="predicted"/>
<name>A0A9W7BBR3_9STRA</name>
<keyword evidence="1" id="KW-1133">Transmembrane helix</keyword>
<reference evidence="3" key="1">
    <citation type="journal article" date="2023" name="Commun. Biol.">
        <title>Genome analysis of Parmales, the sister group of diatoms, reveals the evolutionary specialization of diatoms from phago-mixotrophs to photoautotrophs.</title>
        <authorList>
            <person name="Ban H."/>
            <person name="Sato S."/>
            <person name="Yoshikawa S."/>
            <person name="Yamada K."/>
            <person name="Nakamura Y."/>
            <person name="Ichinomiya M."/>
            <person name="Sato N."/>
            <person name="Blanc-Mathieu R."/>
            <person name="Endo H."/>
            <person name="Kuwata A."/>
            <person name="Ogata H."/>
        </authorList>
    </citation>
    <scope>NUCLEOTIDE SEQUENCE [LARGE SCALE GENOMIC DNA]</scope>
</reference>
<feature type="transmembrane region" description="Helical" evidence="1">
    <location>
        <begin position="50"/>
        <end position="75"/>
    </location>
</feature>
<organism evidence="2 3">
    <name type="scientific">Triparma laevis f. inornata</name>
    <dbReference type="NCBI Taxonomy" id="1714386"/>
    <lineage>
        <taxon>Eukaryota</taxon>
        <taxon>Sar</taxon>
        <taxon>Stramenopiles</taxon>
        <taxon>Ochrophyta</taxon>
        <taxon>Bolidophyceae</taxon>
        <taxon>Parmales</taxon>
        <taxon>Triparmaceae</taxon>
        <taxon>Triparma</taxon>
    </lineage>
</organism>